<organism evidence="2 3">
    <name type="scientific">Ramlibacter tataouinensis</name>
    <dbReference type="NCBI Taxonomy" id="94132"/>
    <lineage>
        <taxon>Bacteria</taxon>
        <taxon>Pseudomonadati</taxon>
        <taxon>Pseudomonadota</taxon>
        <taxon>Betaproteobacteria</taxon>
        <taxon>Burkholderiales</taxon>
        <taxon>Comamonadaceae</taxon>
        <taxon>Ramlibacter</taxon>
    </lineage>
</organism>
<dbReference type="AlphaFoldDB" id="A0A127JY59"/>
<reference evidence="2 3" key="1">
    <citation type="journal article" date="2014" name="Int. J. Syst. Evol. Microbiol.">
        <title>Ramlibacter solisilvae sp. nov., isolated from forest soil, and emended description of the genus Ramlibacter.</title>
        <authorList>
            <person name="Lee H.J."/>
            <person name="Lee S.H."/>
            <person name="Lee S.S."/>
            <person name="Lee J.S."/>
            <person name="Kim Y."/>
            <person name="Kim S.C."/>
            <person name="Jeon C.O."/>
        </authorList>
    </citation>
    <scope>NUCLEOTIDE SEQUENCE [LARGE SCALE GENOMIC DNA]</scope>
    <source>
        <strain evidence="2 3">5-10</strain>
    </source>
</reference>
<evidence type="ECO:0000256" key="1">
    <source>
        <dbReference type="SAM" id="MobiDB-lite"/>
    </source>
</evidence>
<dbReference type="EMBL" id="CP010951">
    <property type="protein sequence ID" value="AMO24937.1"/>
    <property type="molecule type" value="Genomic_DNA"/>
</dbReference>
<evidence type="ECO:0000313" key="2">
    <source>
        <dbReference type="EMBL" id="AMO24937.1"/>
    </source>
</evidence>
<proteinExistence type="predicted"/>
<gene>
    <name evidence="2" type="ORF">UC35_21505</name>
</gene>
<dbReference type="Proteomes" id="UP000070433">
    <property type="component" value="Chromosome"/>
</dbReference>
<name>A0A127JY59_9BURK</name>
<evidence type="ECO:0000313" key="3">
    <source>
        <dbReference type="Proteomes" id="UP000070433"/>
    </source>
</evidence>
<feature type="region of interest" description="Disordered" evidence="1">
    <location>
        <begin position="1"/>
        <end position="78"/>
    </location>
</feature>
<dbReference type="RefSeq" id="WP_061503348.1">
    <property type="nucleotide sequence ID" value="NZ_CP010951.1"/>
</dbReference>
<keyword evidence="3" id="KW-1185">Reference proteome</keyword>
<protein>
    <submittedName>
        <fullName evidence="2">Uncharacterized protein</fullName>
    </submittedName>
</protein>
<sequence length="78" mass="8039">MPTRFPTEAANADFIGEDPEDSSRSSDRLTPPAGADGTPCGSGDGTPDSQRPKGGAAREQRERRPGDKPGAGKAPDES</sequence>
<feature type="compositionally biased region" description="Basic and acidic residues" evidence="1">
    <location>
        <begin position="56"/>
        <end position="67"/>
    </location>
</feature>
<accession>A0A127JY59</accession>